<reference evidence="2" key="1">
    <citation type="submission" date="2016-10" db="EMBL/GenBank/DDBJ databases">
        <authorList>
            <person name="Varghese N."/>
            <person name="Submissions S."/>
        </authorList>
    </citation>
    <scope>NUCLEOTIDE SEQUENCE [LARGE SCALE GENOMIC DNA]</scope>
    <source>
        <strain evidence="2">DUS833</strain>
    </source>
</reference>
<gene>
    <name evidence="1" type="ORF">SAMN05445850_2552</name>
</gene>
<proteinExistence type="predicted"/>
<name>A0A1H1FSW4_9BURK</name>
<evidence type="ECO:0000313" key="2">
    <source>
        <dbReference type="Proteomes" id="UP000199365"/>
    </source>
</evidence>
<protein>
    <submittedName>
        <fullName evidence="1">Uncharacterized protein</fullName>
    </submittedName>
</protein>
<dbReference type="Proteomes" id="UP000199365">
    <property type="component" value="Unassembled WGS sequence"/>
</dbReference>
<dbReference type="EMBL" id="FNKX01000001">
    <property type="protein sequence ID" value="SDR03955.1"/>
    <property type="molecule type" value="Genomic_DNA"/>
</dbReference>
<sequence length="32" mass="3465">MATNPATGFTLLTVILHTAAVKEAQLTMRKHV</sequence>
<accession>A0A1H1FSW4</accession>
<dbReference type="AlphaFoldDB" id="A0A1H1FSW4"/>
<evidence type="ECO:0000313" key="1">
    <source>
        <dbReference type="EMBL" id="SDR03955.1"/>
    </source>
</evidence>
<organism evidence="1 2">
    <name type="scientific">Paraburkholderia tuberum</name>
    <dbReference type="NCBI Taxonomy" id="157910"/>
    <lineage>
        <taxon>Bacteria</taxon>
        <taxon>Pseudomonadati</taxon>
        <taxon>Pseudomonadota</taxon>
        <taxon>Betaproteobacteria</taxon>
        <taxon>Burkholderiales</taxon>
        <taxon>Burkholderiaceae</taxon>
        <taxon>Paraburkholderia</taxon>
    </lineage>
</organism>
<keyword evidence="2" id="KW-1185">Reference proteome</keyword>
<dbReference type="STRING" id="157910.SAMN05445850_2552"/>